<comment type="subcellular location">
    <subcellularLocation>
        <location evidence="1">Nucleus</location>
    </subcellularLocation>
</comment>
<dbReference type="EMBL" id="DS027045">
    <property type="protein sequence ID" value="EAW14209.1"/>
    <property type="molecule type" value="Genomic_DNA"/>
</dbReference>
<dbReference type="Pfam" id="PF00620">
    <property type="entry name" value="RhoGAP"/>
    <property type="match status" value="1"/>
</dbReference>
<feature type="region of interest" description="Disordered" evidence="7">
    <location>
        <begin position="1"/>
        <end position="123"/>
    </location>
</feature>
<keyword evidence="11" id="KW-1185">Reference proteome</keyword>
<dbReference type="CDD" id="cd04397">
    <property type="entry name" value="RhoGAP_fLRG1"/>
    <property type="match status" value="1"/>
</dbReference>
<evidence type="ECO:0000259" key="9">
    <source>
        <dbReference type="PROSITE" id="PS50238"/>
    </source>
</evidence>
<feature type="domain" description="LIM zinc-binding" evidence="8">
    <location>
        <begin position="123"/>
        <end position="184"/>
    </location>
</feature>
<evidence type="ECO:0000313" key="11">
    <source>
        <dbReference type="Proteomes" id="UP000006701"/>
    </source>
</evidence>
<dbReference type="GeneID" id="4708206"/>
<evidence type="ECO:0000256" key="6">
    <source>
        <dbReference type="PROSITE-ProRule" id="PRU00125"/>
    </source>
</evidence>
<dbReference type="OrthoDB" id="20689at2759"/>
<dbReference type="PROSITE" id="PS50238">
    <property type="entry name" value="RHOGAP"/>
    <property type="match status" value="1"/>
</dbReference>
<feature type="region of interest" description="Disordered" evidence="7">
    <location>
        <begin position="599"/>
        <end position="699"/>
    </location>
</feature>
<keyword evidence="6" id="KW-0440">LIM domain</keyword>
<dbReference type="STRING" id="344612.A1C738"/>
<keyword evidence="4 6" id="KW-0862">Zinc</keyword>
<sequence>MPPGDVSLPDSLVPGNGAVRPTLNTSGHGGSLQRQTPTSPADSTKPFDSPRARPGGANGSVHSPIEGTQNPDGRMGRRLDSNNPSPIDSSTPRDRAGYWEKSAQRDRPAQSGRPPTKSPASSRICKKCGDPLTGQFVRALGATYHLECFKCEDCGQIVASKFFPVDAEDGSGQYPLCETDYFRRLDLLCHECGGALRGSYITALEHKYHIEHFTCSVCPTVFGAQDSYYEHEGRVYCHFHYSTQFAQRCHGCHTAILKQFVEIFRNGQNQHWHPECYMIHKFWNVRLAPTGQPLELPETGPDATDEERNKIREEEDMMEEKVYRIWSILSGFEESSAACISDMLLHVSNGSYLDGVLVAKRFIGHVEVLFRAIDELAGYIRTQEMKDLTYGREAKLLCKKIVAFFALLSKTQETGPRKLGVTQELLSLVTGLAHYLKLLIRIGLQGALKLEREKRSPDGLYYFLDHLADIEALRPPEQEESPADLMAGVAKLADQLSDCCVACKEPIDDECILLNDSRWHIKPPHLTCAACQTDLTGTYHDALWNSKMKKVYCSSCVAQQGLASESQTGFTRVTKLEQFVFLLRVALARLLAVLHAGGTLQSTSEEPSSDEPRDGSQMPPGGQIRRSATRAKHAGRDGAAESSLEQTVGEMRRLRSIRNERTLSTTYKRARASRIIDGPEGRSVRPGSSGGEGSDGRGHGFQIVEERDANGETVTDLTFGNQDALTLDDIPRIVAAEQAKEQRPNAYRHAGTKLVGTSEPLPKYNQGHQRGVSSGGLESHLIERNGKTKKYFSELSALEYFIVRHVAVLSMEPLLEGHFTLEELLSLIESRKPTIWNIFGRAFNKDAKKGGKKKGVFGVSLDFLVEKEGTESSHGVGPGALRIPALVDDAVSAMRQMDMSVEGVFRKNGNIRRLKEISDLIDNKYDQVDLTKENPVQIAALLKKFLREMPDPLLTFKLHNLFVISQKIADPEKQKRLLHLACCLLPKAHRDTMEVLFAFLNWTSSFSHVDEDTGSKMDIHNLATVITPNILYPNTKNSTVDESFLAIEAVNALIAYNDTMCEIPEDLQAVLSDTTLFRGDSEVSSKEILKRYGDIARGSFSQKPNNGGETVTITNPHNRGANIPTSARIETDPSQDASWQNQASVRQVQNPSGHNHSASTSAPFTPKELAPGQTGNYRGRSTSNGSQQNQVPQEGQSHQMPYRARQGAGPMGVAG</sequence>
<dbReference type="RefSeq" id="XP_001275635.1">
    <property type="nucleotide sequence ID" value="XM_001275634.1"/>
</dbReference>
<dbReference type="eggNOG" id="KOG2710">
    <property type="taxonomic scope" value="Eukaryota"/>
</dbReference>
<keyword evidence="5" id="KW-0539">Nucleus</keyword>
<dbReference type="GO" id="GO:0005634">
    <property type="term" value="C:nucleus"/>
    <property type="evidence" value="ECO:0007669"/>
    <property type="project" value="UniProtKB-SubCell"/>
</dbReference>
<feature type="compositionally biased region" description="Basic and acidic residues" evidence="7">
    <location>
        <begin position="650"/>
        <end position="661"/>
    </location>
</feature>
<feature type="compositionally biased region" description="Polar residues" evidence="7">
    <location>
        <begin position="1132"/>
        <end position="1163"/>
    </location>
</feature>
<dbReference type="Pfam" id="PF00412">
    <property type="entry name" value="LIM"/>
    <property type="match status" value="3"/>
</dbReference>
<reference evidence="10 11" key="1">
    <citation type="journal article" date="2008" name="PLoS Genet.">
        <title>Genomic islands in the pathogenic filamentous fungus Aspergillus fumigatus.</title>
        <authorList>
            <person name="Fedorova N.D."/>
            <person name="Khaldi N."/>
            <person name="Joardar V.S."/>
            <person name="Maiti R."/>
            <person name="Amedeo P."/>
            <person name="Anderson M.J."/>
            <person name="Crabtree J."/>
            <person name="Silva J.C."/>
            <person name="Badger J.H."/>
            <person name="Albarraq A."/>
            <person name="Angiuoli S."/>
            <person name="Bussey H."/>
            <person name="Bowyer P."/>
            <person name="Cotty P.J."/>
            <person name="Dyer P.S."/>
            <person name="Egan A."/>
            <person name="Galens K."/>
            <person name="Fraser-Liggett C.M."/>
            <person name="Haas B.J."/>
            <person name="Inman J.M."/>
            <person name="Kent R."/>
            <person name="Lemieux S."/>
            <person name="Malavazi I."/>
            <person name="Orvis J."/>
            <person name="Roemer T."/>
            <person name="Ronning C.M."/>
            <person name="Sundaram J.P."/>
            <person name="Sutton G."/>
            <person name="Turner G."/>
            <person name="Venter J.C."/>
            <person name="White O.R."/>
            <person name="Whitty B.R."/>
            <person name="Youngman P."/>
            <person name="Wolfe K.H."/>
            <person name="Goldman G.H."/>
            <person name="Wortman J.R."/>
            <person name="Jiang B."/>
            <person name="Denning D.W."/>
            <person name="Nierman W.C."/>
        </authorList>
    </citation>
    <scope>NUCLEOTIDE SEQUENCE [LARGE SCALE GENOMIC DNA]</scope>
    <source>
        <strain evidence="11">ATCC 1007 / CBS 513.65 / DSM 816 / NCTC 3887 / NRRL 1</strain>
    </source>
</reference>
<protein>
    <submittedName>
        <fullName evidence="10">Rho GTPase activator (Lrg11), putative</fullName>
    </submittedName>
</protein>
<accession>A1C738</accession>
<feature type="domain" description="Rho-GAP" evidence="9">
    <location>
        <begin position="859"/>
        <end position="1061"/>
    </location>
</feature>
<dbReference type="SMART" id="SM00324">
    <property type="entry name" value="RhoGAP"/>
    <property type="match status" value="1"/>
</dbReference>
<feature type="compositionally biased region" description="Polar residues" evidence="7">
    <location>
        <begin position="1099"/>
        <end position="1117"/>
    </location>
</feature>
<dbReference type="PANTHER" id="PTHR24215:SF10">
    <property type="entry name" value="RHO-GTPASE-ACTIVATING PROTEIN LRG1"/>
    <property type="match status" value="1"/>
</dbReference>
<dbReference type="SMART" id="SM00132">
    <property type="entry name" value="LIM"/>
    <property type="match status" value="3"/>
</dbReference>
<evidence type="ECO:0000256" key="7">
    <source>
        <dbReference type="SAM" id="MobiDB-lite"/>
    </source>
</evidence>
<evidence type="ECO:0000256" key="2">
    <source>
        <dbReference type="ARBA" id="ARBA00022723"/>
    </source>
</evidence>
<dbReference type="GO" id="GO:0051285">
    <property type="term" value="C:cell cortex of cell tip"/>
    <property type="evidence" value="ECO:0007669"/>
    <property type="project" value="EnsemblFungi"/>
</dbReference>
<evidence type="ECO:0000256" key="3">
    <source>
        <dbReference type="ARBA" id="ARBA00022737"/>
    </source>
</evidence>
<dbReference type="Gene3D" id="2.10.110.10">
    <property type="entry name" value="Cysteine Rich Protein"/>
    <property type="match status" value="4"/>
</dbReference>
<dbReference type="GO" id="GO:0030036">
    <property type="term" value="P:actin cytoskeleton organization"/>
    <property type="evidence" value="ECO:0007669"/>
    <property type="project" value="TreeGrafter"/>
</dbReference>
<dbReference type="FunFam" id="1.10.555.10:FF:000033">
    <property type="entry name" value="Rho GTPase activator (Lrg11)"/>
    <property type="match status" value="1"/>
</dbReference>
<dbReference type="eggNOG" id="KOG1703">
    <property type="taxonomic scope" value="Eukaryota"/>
</dbReference>
<feature type="region of interest" description="Disordered" evidence="7">
    <location>
        <begin position="756"/>
        <end position="779"/>
    </location>
</feature>
<dbReference type="GO" id="GO:0046872">
    <property type="term" value="F:metal ion binding"/>
    <property type="evidence" value="ECO:0007669"/>
    <property type="project" value="UniProtKB-KW"/>
</dbReference>
<dbReference type="AlphaFoldDB" id="A1C738"/>
<dbReference type="GO" id="GO:0000935">
    <property type="term" value="C:division septum"/>
    <property type="evidence" value="ECO:0007669"/>
    <property type="project" value="EnsemblFungi"/>
</dbReference>
<name>A1C738_ASPCL</name>
<evidence type="ECO:0000256" key="5">
    <source>
        <dbReference type="ARBA" id="ARBA00023242"/>
    </source>
</evidence>
<dbReference type="SUPFAM" id="SSF57716">
    <property type="entry name" value="Glucocorticoid receptor-like (DNA-binding domain)"/>
    <property type="match status" value="3"/>
</dbReference>
<feature type="compositionally biased region" description="Polar residues" evidence="7">
    <location>
        <begin position="22"/>
        <end position="42"/>
    </location>
</feature>
<evidence type="ECO:0000256" key="4">
    <source>
        <dbReference type="ARBA" id="ARBA00022833"/>
    </source>
</evidence>
<dbReference type="Gene3D" id="1.10.555.10">
    <property type="entry name" value="Rho GTPase activation protein"/>
    <property type="match status" value="1"/>
</dbReference>
<dbReference type="InterPro" id="IPR008936">
    <property type="entry name" value="Rho_GTPase_activation_prot"/>
</dbReference>
<feature type="region of interest" description="Disordered" evidence="7">
    <location>
        <begin position="1098"/>
        <end position="1215"/>
    </location>
</feature>
<dbReference type="VEuPathDB" id="FungiDB:ACLA_072420"/>
<evidence type="ECO:0000259" key="8">
    <source>
        <dbReference type="PROSITE" id="PS50023"/>
    </source>
</evidence>
<proteinExistence type="predicted"/>
<dbReference type="PANTHER" id="PTHR24215">
    <property type="entry name" value="RHO-GTPASE-ACTIVATING PROTEIN LRG1"/>
    <property type="match status" value="1"/>
</dbReference>
<dbReference type="CDD" id="cd09391">
    <property type="entry name" value="LIM1_Lrg1p_like"/>
    <property type="match status" value="1"/>
</dbReference>
<dbReference type="PROSITE" id="PS00478">
    <property type="entry name" value="LIM_DOMAIN_1"/>
    <property type="match status" value="2"/>
</dbReference>
<evidence type="ECO:0000256" key="1">
    <source>
        <dbReference type="ARBA" id="ARBA00004123"/>
    </source>
</evidence>
<dbReference type="InterPro" id="IPR001781">
    <property type="entry name" value="Znf_LIM"/>
</dbReference>
<dbReference type="GO" id="GO:1903338">
    <property type="term" value="P:regulation of cell wall organization or biogenesis"/>
    <property type="evidence" value="ECO:0007669"/>
    <property type="project" value="EnsemblFungi"/>
</dbReference>
<dbReference type="HOGENOM" id="CLU_001321_1_0_1"/>
<organism evidence="10 11">
    <name type="scientific">Aspergillus clavatus (strain ATCC 1007 / CBS 513.65 / DSM 816 / NCTC 3887 / NRRL 1 / QM 1276 / 107)</name>
    <dbReference type="NCBI Taxonomy" id="344612"/>
    <lineage>
        <taxon>Eukaryota</taxon>
        <taxon>Fungi</taxon>
        <taxon>Dikarya</taxon>
        <taxon>Ascomycota</taxon>
        <taxon>Pezizomycotina</taxon>
        <taxon>Eurotiomycetes</taxon>
        <taxon>Eurotiomycetidae</taxon>
        <taxon>Eurotiales</taxon>
        <taxon>Aspergillaceae</taxon>
        <taxon>Aspergillus</taxon>
        <taxon>Aspergillus subgen. Fumigati</taxon>
    </lineage>
</organism>
<dbReference type="Proteomes" id="UP000006701">
    <property type="component" value="Unassembled WGS sequence"/>
</dbReference>
<dbReference type="SUPFAM" id="SSF48350">
    <property type="entry name" value="GTPase activation domain, GAP"/>
    <property type="match status" value="1"/>
</dbReference>
<dbReference type="OMA" id="WQMQSSV"/>
<dbReference type="FunFam" id="2.10.110.10:FF:000112">
    <property type="entry name" value="Rho GTPase activator (Lrg11)"/>
    <property type="match status" value="1"/>
</dbReference>
<keyword evidence="3" id="KW-0677">Repeat</keyword>
<evidence type="ECO:0000313" key="10">
    <source>
        <dbReference type="EMBL" id="EAW14209.1"/>
    </source>
</evidence>
<feature type="compositionally biased region" description="Basic and acidic residues" evidence="7">
    <location>
        <begin position="91"/>
        <end position="108"/>
    </location>
</feature>
<dbReference type="CDD" id="cd09392">
    <property type="entry name" value="LIM2_Lrg1p_like"/>
    <property type="match status" value="1"/>
</dbReference>
<feature type="compositionally biased region" description="Polar residues" evidence="7">
    <location>
        <begin position="81"/>
        <end position="90"/>
    </location>
</feature>
<dbReference type="GO" id="GO:0007165">
    <property type="term" value="P:signal transduction"/>
    <property type="evidence" value="ECO:0007669"/>
    <property type="project" value="InterPro"/>
</dbReference>
<feature type="domain" description="LIM zinc-binding" evidence="8">
    <location>
        <begin position="187"/>
        <end position="247"/>
    </location>
</feature>
<dbReference type="KEGG" id="act:ACLA_072420"/>
<dbReference type="GO" id="GO:0032956">
    <property type="term" value="P:regulation of actin cytoskeleton organization"/>
    <property type="evidence" value="ECO:0007669"/>
    <property type="project" value="EnsemblFungi"/>
</dbReference>
<keyword evidence="2 6" id="KW-0479">Metal-binding</keyword>
<dbReference type="InterPro" id="IPR000198">
    <property type="entry name" value="RhoGAP_dom"/>
</dbReference>
<dbReference type="PROSITE" id="PS50023">
    <property type="entry name" value="LIM_DOMAIN_2"/>
    <property type="match status" value="2"/>
</dbReference>
<dbReference type="FunFam" id="2.10.110.10:FF:000058">
    <property type="entry name" value="Rho GTPase activator Lrg11"/>
    <property type="match status" value="1"/>
</dbReference>
<dbReference type="GO" id="GO:0005096">
    <property type="term" value="F:GTPase activator activity"/>
    <property type="evidence" value="ECO:0007669"/>
    <property type="project" value="EnsemblFungi"/>
</dbReference>
<gene>
    <name evidence="10" type="ORF">ACLA_072420</name>
</gene>
<feature type="compositionally biased region" description="Polar residues" evidence="7">
    <location>
        <begin position="1173"/>
        <end position="1199"/>
    </location>
</feature>